<dbReference type="InterPro" id="IPR005172">
    <property type="entry name" value="CRC"/>
</dbReference>
<dbReference type="GO" id="GO:0006355">
    <property type="term" value="P:regulation of DNA-templated transcription"/>
    <property type="evidence" value="ECO:0007669"/>
    <property type="project" value="TreeGrafter"/>
</dbReference>
<proteinExistence type="inferred from homology"/>
<dbReference type="OrthoDB" id="6283463at2759"/>
<dbReference type="Pfam" id="PF03638">
    <property type="entry name" value="TCR"/>
    <property type="match status" value="2"/>
</dbReference>
<dbReference type="PANTHER" id="PTHR12446:SF34">
    <property type="entry name" value="PROTEIN LIN-54 HOMOLOG"/>
    <property type="match status" value="1"/>
</dbReference>
<accession>Q23WV0</accession>
<dbReference type="eggNOG" id="KOG1171">
    <property type="taxonomic scope" value="Eukaryota"/>
</dbReference>
<comment type="similarity">
    <text evidence="2">Belongs to the lin-54 family.</text>
</comment>
<dbReference type="STRING" id="312017.Q23WV0"/>
<dbReference type="InParanoid" id="Q23WV0"/>
<name>Q23WV0_TETTS</name>
<reference evidence="6" key="1">
    <citation type="journal article" date="2006" name="PLoS Biol.">
        <title>Macronuclear genome sequence of the ciliate Tetrahymena thermophila, a model eukaryote.</title>
        <authorList>
            <person name="Eisen J.A."/>
            <person name="Coyne R.S."/>
            <person name="Wu M."/>
            <person name="Wu D."/>
            <person name="Thiagarajan M."/>
            <person name="Wortman J.R."/>
            <person name="Badger J.H."/>
            <person name="Ren Q."/>
            <person name="Amedeo P."/>
            <person name="Jones K.M."/>
            <person name="Tallon L.J."/>
            <person name="Delcher A.L."/>
            <person name="Salzberg S.L."/>
            <person name="Silva J.C."/>
            <person name="Haas B.J."/>
            <person name="Majoros W.H."/>
            <person name="Farzad M."/>
            <person name="Carlton J.M."/>
            <person name="Smith R.K. Jr."/>
            <person name="Garg J."/>
            <person name="Pearlman R.E."/>
            <person name="Karrer K.M."/>
            <person name="Sun L."/>
            <person name="Manning G."/>
            <person name="Elde N.C."/>
            <person name="Turkewitz A.P."/>
            <person name="Asai D.J."/>
            <person name="Wilkes D.E."/>
            <person name="Wang Y."/>
            <person name="Cai H."/>
            <person name="Collins K."/>
            <person name="Stewart B.A."/>
            <person name="Lee S.R."/>
            <person name="Wilamowska K."/>
            <person name="Weinberg Z."/>
            <person name="Ruzzo W.L."/>
            <person name="Wloga D."/>
            <person name="Gaertig J."/>
            <person name="Frankel J."/>
            <person name="Tsao C.-C."/>
            <person name="Gorovsky M.A."/>
            <person name="Keeling P.J."/>
            <person name="Waller R.F."/>
            <person name="Patron N.J."/>
            <person name="Cherry J.M."/>
            <person name="Stover N.A."/>
            <person name="Krieger C.J."/>
            <person name="del Toro C."/>
            <person name="Ryder H.F."/>
            <person name="Williamson S.C."/>
            <person name="Barbeau R.A."/>
            <person name="Hamilton E.P."/>
            <person name="Orias E."/>
        </authorList>
    </citation>
    <scope>NUCLEOTIDE SEQUENCE [LARGE SCALE GENOMIC DNA]</scope>
    <source>
        <strain evidence="6">SB210</strain>
    </source>
</reference>
<sequence>MKQTPNKAKINEIIIEENQETQQIKNENEIQLRQLDFTTNQSFIITPQKRKHNVCNLIIQSESPLNSPKATKQLNLEENQDKQITNDFLIQKNIQNQLILGDINSFEQFNQIHYNIFQLKTSTLLNLKCQENSPQYFINSSASTTNITPQKDKELEINFDQDNNLYQFKSSQASQTPTKLISLQEQTSSQQISSFTKVHVDTECNCQTTQCIKKYCSCYANNNFCVPSICKCQSCMNTFQQSYNSTSQKKPKLISSQKSLSQENATISCTCQKSFCKKQYCDCYKSGKKCSTLCKCQNCFNQGQKEVVQRLDFNSLPDFD</sequence>
<evidence type="ECO:0000313" key="6">
    <source>
        <dbReference type="Proteomes" id="UP000009168"/>
    </source>
</evidence>
<dbReference type="Proteomes" id="UP000009168">
    <property type="component" value="Unassembled WGS sequence"/>
</dbReference>
<dbReference type="AlphaFoldDB" id="Q23WV0"/>
<dbReference type="GO" id="GO:0005634">
    <property type="term" value="C:nucleus"/>
    <property type="evidence" value="ECO:0007669"/>
    <property type="project" value="UniProtKB-SubCell"/>
</dbReference>
<comment type="subcellular location">
    <subcellularLocation>
        <location evidence="1">Nucleus</location>
    </subcellularLocation>
</comment>
<dbReference type="EMBL" id="GG662606">
    <property type="protein sequence ID" value="EAS00995.2"/>
    <property type="molecule type" value="Genomic_DNA"/>
</dbReference>
<dbReference type="PANTHER" id="PTHR12446">
    <property type="entry name" value="TESMIN/TSO1-RELATED"/>
    <property type="match status" value="1"/>
</dbReference>
<gene>
    <name evidence="5" type="ORF">TTHERM_00777050</name>
</gene>
<evidence type="ECO:0000313" key="5">
    <source>
        <dbReference type="EMBL" id="EAS00995.2"/>
    </source>
</evidence>
<dbReference type="KEGG" id="tet:TTHERM_00777050"/>
<evidence type="ECO:0000256" key="3">
    <source>
        <dbReference type="ARBA" id="ARBA00023242"/>
    </source>
</evidence>
<evidence type="ECO:0000256" key="1">
    <source>
        <dbReference type="ARBA" id="ARBA00004123"/>
    </source>
</evidence>
<dbReference type="RefSeq" id="XP_001021240.2">
    <property type="nucleotide sequence ID" value="XM_001021240.2"/>
</dbReference>
<dbReference type="PROSITE" id="PS51634">
    <property type="entry name" value="CRC"/>
    <property type="match status" value="1"/>
</dbReference>
<dbReference type="GeneID" id="7823819"/>
<evidence type="ECO:0000256" key="2">
    <source>
        <dbReference type="ARBA" id="ARBA00007267"/>
    </source>
</evidence>
<evidence type="ECO:0000259" key="4">
    <source>
        <dbReference type="PROSITE" id="PS51634"/>
    </source>
</evidence>
<dbReference type="HOGENOM" id="CLU_730552_0_0_1"/>
<feature type="domain" description="CRC" evidence="4">
    <location>
        <begin position="200"/>
        <end position="304"/>
    </location>
</feature>
<keyword evidence="3" id="KW-0539">Nucleus</keyword>
<keyword evidence="6" id="KW-1185">Reference proteome</keyword>
<dbReference type="InterPro" id="IPR033467">
    <property type="entry name" value="Tesmin/TSO1-like_CXC"/>
</dbReference>
<organism evidence="5 6">
    <name type="scientific">Tetrahymena thermophila (strain SB210)</name>
    <dbReference type="NCBI Taxonomy" id="312017"/>
    <lineage>
        <taxon>Eukaryota</taxon>
        <taxon>Sar</taxon>
        <taxon>Alveolata</taxon>
        <taxon>Ciliophora</taxon>
        <taxon>Intramacronucleata</taxon>
        <taxon>Oligohymenophorea</taxon>
        <taxon>Hymenostomatida</taxon>
        <taxon>Tetrahymenina</taxon>
        <taxon>Tetrahymenidae</taxon>
        <taxon>Tetrahymena</taxon>
    </lineage>
</organism>
<dbReference type="SMART" id="SM01114">
    <property type="entry name" value="CXC"/>
    <property type="match status" value="2"/>
</dbReference>
<protein>
    <submittedName>
        <fullName evidence="5">Tesmin TSO1-like CXC domain protein</fullName>
    </submittedName>
</protein>
<dbReference type="InterPro" id="IPR028307">
    <property type="entry name" value="Lin-54_fam"/>
</dbReference>